<comment type="caution">
    <text evidence="1">The sequence shown here is derived from an EMBL/GenBank/DDBJ whole genome shotgun (WGS) entry which is preliminary data.</text>
</comment>
<evidence type="ECO:0000313" key="1">
    <source>
        <dbReference type="EMBL" id="OAH57948.1"/>
    </source>
</evidence>
<dbReference type="EMBL" id="LQWZ01000012">
    <property type="protein sequence ID" value="OAH57948.1"/>
    <property type="molecule type" value="Genomic_DNA"/>
</dbReference>
<dbReference type="Proteomes" id="UP000077271">
    <property type="component" value="Unassembled WGS sequence"/>
</dbReference>
<dbReference type="AlphaFoldDB" id="A0A177KX29"/>
<gene>
    <name evidence="1" type="ORF">AWH48_02775</name>
</gene>
<name>A0A177KX29_9BACI</name>
<reference evidence="1 2" key="1">
    <citation type="submission" date="2016-01" db="EMBL/GenBank/DDBJ databases">
        <title>Investigation of taxonomic status of Bacillus aminovorans.</title>
        <authorList>
            <person name="Verma A."/>
            <person name="Pal Y."/>
            <person name="Krishnamurthi S."/>
        </authorList>
    </citation>
    <scope>NUCLEOTIDE SEQUENCE [LARGE SCALE GENOMIC DNA]</scope>
    <source>
        <strain evidence="1 2">DSM 4337</strain>
    </source>
</reference>
<evidence type="ECO:0000313" key="2">
    <source>
        <dbReference type="Proteomes" id="UP000077271"/>
    </source>
</evidence>
<sequence length="98" mass="11565">MGKRTGTLGYAKLNLPLRYSFTYQFMGLIYQHTRIANMYMGIEEDRLINNETDRDIKYRISCFLSRAQDLMVKNTSISAIRNDVFSNLFIFFNNFLIT</sequence>
<accession>A0A177KX29</accession>
<proteinExistence type="predicted"/>
<organism evidence="1 2">
    <name type="scientific">Domibacillus aminovorans</name>
    <dbReference type="NCBI Taxonomy" id="29332"/>
    <lineage>
        <taxon>Bacteria</taxon>
        <taxon>Bacillati</taxon>
        <taxon>Bacillota</taxon>
        <taxon>Bacilli</taxon>
        <taxon>Bacillales</taxon>
        <taxon>Bacillaceae</taxon>
        <taxon>Domibacillus</taxon>
    </lineage>
</organism>
<protein>
    <submittedName>
        <fullName evidence="1">Uncharacterized protein</fullName>
    </submittedName>
</protein>